<dbReference type="GO" id="GO:0017000">
    <property type="term" value="P:antibiotic biosynthetic process"/>
    <property type="evidence" value="ECO:0007669"/>
    <property type="project" value="UniProtKB-ARBA"/>
</dbReference>
<name>A0AAU2V745_9ACTN</name>
<keyword evidence="1" id="KW-0808">Transferase</keyword>
<dbReference type="AlphaFoldDB" id="A0AAU2V745"/>
<dbReference type="PANTHER" id="PTHR43861:SF1">
    <property type="entry name" value="TRANS-ACONITATE 2-METHYLTRANSFERASE"/>
    <property type="match status" value="1"/>
</dbReference>
<keyword evidence="1" id="KW-0489">Methyltransferase</keyword>
<dbReference type="InterPro" id="IPR029063">
    <property type="entry name" value="SAM-dependent_MTases_sf"/>
</dbReference>
<dbReference type="SUPFAM" id="SSF53335">
    <property type="entry name" value="S-adenosyl-L-methionine-dependent methyltransferases"/>
    <property type="match status" value="1"/>
</dbReference>
<reference evidence="1" key="1">
    <citation type="submission" date="2022-10" db="EMBL/GenBank/DDBJ databases">
        <title>The complete genomes of actinobacterial strains from the NBC collection.</title>
        <authorList>
            <person name="Joergensen T.S."/>
            <person name="Alvarez Arevalo M."/>
            <person name="Sterndorff E.B."/>
            <person name="Faurdal D."/>
            <person name="Vuksanovic O."/>
            <person name="Mourched A.-S."/>
            <person name="Charusanti P."/>
            <person name="Shaw S."/>
            <person name="Blin K."/>
            <person name="Weber T."/>
        </authorList>
    </citation>
    <scope>NUCLEOTIDE SEQUENCE</scope>
    <source>
        <strain evidence="1">NBC_00003</strain>
    </source>
</reference>
<protein>
    <submittedName>
        <fullName evidence="1">Class I SAM-dependent methyltransferase</fullName>
    </submittedName>
</protein>
<dbReference type="GO" id="GO:0008168">
    <property type="term" value="F:methyltransferase activity"/>
    <property type="evidence" value="ECO:0007669"/>
    <property type="project" value="UniProtKB-KW"/>
</dbReference>
<dbReference type="PANTHER" id="PTHR43861">
    <property type="entry name" value="TRANS-ACONITATE 2-METHYLTRANSFERASE-RELATED"/>
    <property type="match status" value="1"/>
</dbReference>
<organism evidence="1">
    <name type="scientific">Streptomyces sp. NBC_00003</name>
    <dbReference type="NCBI Taxonomy" id="2903608"/>
    <lineage>
        <taxon>Bacteria</taxon>
        <taxon>Bacillati</taxon>
        <taxon>Actinomycetota</taxon>
        <taxon>Actinomycetes</taxon>
        <taxon>Kitasatosporales</taxon>
        <taxon>Streptomycetaceae</taxon>
        <taxon>Streptomyces</taxon>
    </lineage>
</organism>
<dbReference type="EMBL" id="CP108318">
    <property type="protein sequence ID" value="WTW63192.1"/>
    <property type="molecule type" value="Genomic_DNA"/>
</dbReference>
<dbReference type="Pfam" id="PF13489">
    <property type="entry name" value="Methyltransf_23"/>
    <property type="match status" value="1"/>
</dbReference>
<dbReference type="Gene3D" id="3.40.50.150">
    <property type="entry name" value="Vaccinia Virus protein VP39"/>
    <property type="match status" value="1"/>
</dbReference>
<sequence length="240" mass="25757">MTANHRPAQDASTTASPDINRRAWSAYGRHHLHAGTELPDADRINWALSKSGPGTEVLGPVAGKRVLDLGSGTGRHAAHLARDHGAVVDAVDSSPGQHQRAVAAYGHLPGLHFHLADALDYLPTAAPYDVIYAVNVLPYLRPHTILPAVAHALSPDGQFFFSVLHTTSDERPPSTSVTARPETLRLHGGGDVTVHMYVLTPQLWEDLAVEAGLRVTDVITIDSPDASNPVSYRLVVARRP</sequence>
<dbReference type="GO" id="GO:0032259">
    <property type="term" value="P:methylation"/>
    <property type="evidence" value="ECO:0007669"/>
    <property type="project" value="UniProtKB-KW"/>
</dbReference>
<gene>
    <name evidence="1" type="ORF">OG549_22470</name>
</gene>
<accession>A0AAU2V745</accession>
<evidence type="ECO:0000313" key="1">
    <source>
        <dbReference type="EMBL" id="WTW63192.1"/>
    </source>
</evidence>
<proteinExistence type="predicted"/>
<dbReference type="CDD" id="cd02440">
    <property type="entry name" value="AdoMet_MTases"/>
    <property type="match status" value="1"/>
</dbReference>